<organism evidence="2 3">
    <name type="scientific">Polarella glacialis</name>
    <name type="common">Dinoflagellate</name>
    <dbReference type="NCBI Taxonomy" id="89957"/>
    <lineage>
        <taxon>Eukaryota</taxon>
        <taxon>Sar</taxon>
        <taxon>Alveolata</taxon>
        <taxon>Dinophyceae</taxon>
        <taxon>Suessiales</taxon>
        <taxon>Suessiaceae</taxon>
        <taxon>Polarella</taxon>
    </lineage>
</organism>
<proteinExistence type="predicted"/>
<dbReference type="EMBL" id="CAJNNV010029479">
    <property type="protein sequence ID" value="CAE8628756.1"/>
    <property type="molecule type" value="Genomic_DNA"/>
</dbReference>
<feature type="region of interest" description="Disordered" evidence="1">
    <location>
        <begin position="1"/>
        <end position="47"/>
    </location>
</feature>
<dbReference type="Proteomes" id="UP000654075">
    <property type="component" value="Unassembled WGS sequence"/>
</dbReference>
<dbReference type="OrthoDB" id="341259at2759"/>
<feature type="non-terminal residue" evidence="2">
    <location>
        <position position="1"/>
    </location>
</feature>
<evidence type="ECO:0000313" key="2">
    <source>
        <dbReference type="EMBL" id="CAE8628756.1"/>
    </source>
</evidence>
<name>A0A813GPQ4_POLGL</name>
<protein>
    <submittedName>
        <fullName evidence="2">Uncharacterized protein</fullName>
    </submittedName>
</protein>
<gene>
    <name evidence="2" type="ORF">PGLA1383_LOCUS45357</name>
</gene>
<sequence length="98" mass="11073">MADEDDVLELTGALRSPQMPKGGGRPDQQLRPPTAEELESLPKDINPRGYSKWPLDRFVQAAHEGDLELLRKMLDREDPIDGYHHDFNGHLHGVNALH</sequence>
<evidence type="ECO:0000313" key="3">
    <source>
        <dbReference type="Proteomes" id="UP000654075"/>
    </source>
</evidence>
<reference evidence="2" key="1">
    <citation type="submission" date="2021-02" db="EMBL/GenBank/DDBJ databases">
        <authorList>
            <person name="Dougan E. K."/>
            <person name="Rhodes N."/>
            <person name="Thang M."/>
            <person name="Chan C."/>
        </authorList>
    </citation>
    <scope>NUCLEOTIDE SEQUENCE</scope>
</reference>
<dbReference type="AlphaFoldDB" id="A0A813GPQ4"/>
<evidence type="ECO:0000256" key="1">
    <source>
        <dbReference type="SAM" id="MobiDB-lite"/>
    </source>
</evidence>
<comment type="caution">
    <text evidence="2">The sequence shown here is derived from an EMBL/GenBank/DDBJ whole genome shotgun (WGS) entry which is preliminary data.</text>
</comment>
<keyword evidence="3" id="KW-1185">Reference proteome</keyword>
<accession>A0A813GPQ4</accession>